<dbReference type="AlphaFoldDB" id="A0A9Q3EED8"/>
<dbReference type="OrthoDB" id="2504513at2759"/>
<feature type="region of interest" description="Disordered" evidence="1">
    <location>
        <begin position="22"/>
        <end position="48"/>
    </location>
</feature>
<name>A0A9Q3EED8_9BASI</name>
<keyword evidence="3" id="KW-1185">Reference proteome</keyword>
<feature type="compositionally biased region" description="Basic residues" evidence="1">
    <location>
        <begin position="28"/>
        <end position="40"/>
    </location>
</feature>
<dbReference type="Pfam" id="PF12824">
    <property type="entry name" value="MRP-L20"/>
    <property type="match status" value="1"/>
</dbReference>
<gene>
    <name evidence="2" type="ORF">O181_059494</name>
</gene>
<dbReference type="EMBL" id="AVOT02027639">
    <property type="protein sequence ID" value="MBW0519779.1"/>
    <property type="molecule type" value="Genomic_DNA"/>
</dbReference>
<evidence type="ECO:0000313" key="3">
    <source>
        <dbReference type="Proteomes" id="UP000765509"/>
    </source>
</evidence>
<organism evidence="2 3">
    <name type="scientific">Austropuccinia psidii MF-1</name>
    <dbReference type="NCBI Taxonomy" id="1389203"/>
    <lineage>
        <taxon>Eukaryota</taxon>
        <taxon>Fungi</taxon>
        <taxon>Dikarya</taxon>
        <taxon>Basidiomycota</taxon>
        <taxon>Pucciniomycotina</taxon>
        <taxon>Pucciniomycetes</taxon>
        <taxon>Pucciniales</taxon>
        <taxon>Sphaerophragmiaceae</taxon>
        <taxon>Austropuccinia</taxon>
    </lineage>
</organism>
<dbReference type="Proteomes" id="UP000765509">
    <property type="component" value="Unassembled WGS sequence"/>
</dbReference>
<reference evidence="2" key="1">
    <citation type="submission" date="2021-03" db="EMBL/GenBank/DDBJ databases">
        <title>Draft genome sequence of rust myrtle Austropuccinia psidii MF-1, a brazilian biotype.</title>
        <authorList>
            <person name="Quecine M.C."/>
            <person name="Pachon D.M.R."/>
            <person name="Bonatelli M.L."/>
            <person name="Correr F.H."/>
            <person name="Franceschini L.M."/>
            <person name="Leite T.F."/>
            <person name="Margarido G.R.A."/>
            <person name="Almeida C.A."/>
            <person name="Ferrarezi J.A."/>
            <person name="Labate C.A."/>
        </authorList>
    </citation>
    <scope>NUCLEOTIDE SEQUENCE</scope>
    <source>
        <strain evidence="2">MF-1</strain>
    </source>
</reference>
<comment type="caution">
    <text evidence="2">The sequence shown here is derived from an EMBL/GenBank/DDBJ whole genome shotgun (WGS) entry which is preliminary data.</text>
</comment>
<sequence length="206" mass="24066">MIRIRSKLQSIRSFSNLSGLHYPLQPAKQRKTTPFRHPKRPLLTDPLETDPSVQRFKLSDHPNSILVIREPNSMPNLTDNLLPFNQSKSASNDFNLTLTNPILTNPIPSNQSILPPPLKQSKQFSNSLTPEILKQIQNERLNLSLNQLSKKYQISKLIISMLGFKNELDRSKIQLKDQMRQQRKENKWSIGKLIRRQEKRLRRSLW</sequence>
<proteinExistence type="predicted"/>
<accession>A0A9Q3EED8</accession>
<evidence type="ECO:0000256" key="1">
    <source>
        <dbReference type="SAM" id="MobiDB-lite"/>
    </source>
</evidence>
<protein>
    <submittedName>
        <fullName evidence="2">Uncharacterized protein</fullName>
    </submittedName>
</protein>
<evidence type="ECO:0000313" key="2">
    <source>
        <dbReference type="EMBL" id="MBW0519779.1"/>
    </source>
</evidence>